<keyword evidence="3" id="KW-1185">Reference proteome</keyword>
<accession>A0A1H2WGI6</accession>
<dbReference type="EMBL" id="FNNQ01000006">
    <property type="protein sequence ID" value="SDW79606.1"/>
    <property type="molecule type" value="Genomic_DNA"/>
</dbReference>
<dbReference type="Gene3D" id="3.30.70.100">
    <property type="match status" value="1"/>
</dbReference>
<dbReference type="RefSeq" id="WP_091738691.1">
    <property type="nucleotide sequence ID" value="NZ_FNNQ01000006.1"/>
</dbReference>
<sequence length="119" mass="14029">MIFRKRVYHITSPPTVDDFHRFFNQFLYPVQVKYGAKLTGYWLDVSGREVTTIWQYASLSHYEEIERHVSADPLSRRAREVGLLRGFDLNDLTVKEEFIIHETADGVETVRDLDFFGEQ</sequence>
<proteinExistence type="predicted"/>
<name>A0A1H2WGI6_9BACL</name>
<dbReference type="STRING" id="1048340.SAMN05444487_106123"/>
<dbReference type="AlphaFoldDB" id="A0A1H2WGI6"/>
<dbReference type="Pfam" id="PF07978">
    <property type="entry name" value="NIPSNAP"/>
    <property type="match status" value="1"/>
</dbReference>
<dbReference type="InterPro" id="IPR011008">
    <property type="entry name" value="Dimeric_a/b-barrel"/>
</dbReference>
<evidence type="ECO:0000313" key="2">
    <source>
        <dbReference type="EMBL" id="SDW79606.1"/>
    </source>
</evidence>
<gene>
    <name evidence="2" type="ORF">SAMN05444487_106123</name>
</gene>
<evidence type="ECO:0000313" key="3">
    <source>
        <dbReference type="Proteomes" id="UP000198534"/>
    </source>
</evidence>
<dbReference type="InterPro" id="IPR012577">
    <property type="entry name" value="NIPSNAP"/>
</dbReference>
<protein>
    <submittedName>
        <fullName evidence="2">NIPSNAP protein</fullName>
    </submittedName>
</protein>
<feature type="domain" description="NIPSNAP" evidence="1">
    <location>
        <begin position="6"/>
        <end position="75"/>
    </location>
</feature>
<reference evidence="2 3" key="1">
    <citation type="submission" date="2016-10" db="EMBL/GenBank/DDBJ databases">
        <authorList>
            <person name="de Groot N.N."/>
        </authorList>
    </citation>
    <scope>NUCLEOTIDE SEQUENCE [LARGE SCALE GENOMIC DNA]</scope>
    <source>
        <strain evidence="2 3">DSM 45610</strain>
    </source>
</reference>
<dbReference type="SUPFAM" id="SSF54909">
    <property type="entry name" value="Dimeric alpha+beta barrel"/>
    <property type="match status" value="1"/>
</dbReference>
<evidence type="ECO:0000259" key="1">
    <source>
        <dbReference type="Pfam" id="PF07978"/>
    </source>
</evidence>
<organism evidence="2 3">
    <name type="scientific">Marininema mesophilum</name>
    <dbReference type="NCBI Taxonomy" id="1048340"/>
    <lineage>
        <taxon>Bacteria</taxon>
        <taxon>Bacillati</taxon>
        <taxon>Bacillota</taxon>
        <taxon>Bacilli</taxon>
        <taxon>Bacillales</taxon>
        <taxon>Thermoactinomycetaceae</taxon>
        <taxon>Marininema</taxon>
    </lineage>
</organism>
<dbReference type="Proteomes" id="UP000198534">
    <property type="component" value="Unassembled WGS sequence"/>
</dbReference>
<dbReference type="OrthoDB" id="9816289at2"/>